<dbReference type="RefSeq" id="WP_165481118.1">
    <property type="nucleotide sequence ID" value="NZ_BMOB01000007.1"/>
</dbReference>
<dbReference type="Pfam" id="PF11019">
    <property type="entry name" value="DUF2608"/>
    <property type="match status" value="1"/>
</dbReference>
<dbReference type="InterPro" id="IPR023214">
    <property type="entry name" value="HAD_sf"/>
</dbReference>
<name>A0A917JYG1_9GAMM</name>
<gene>
    <name evidence="2" type="ORF">GCM10007966_17250</name>
</gene>
<comment type="caution">
    <text evidence="2">The sequence shown here is derived from an EMBL/GenBank/DDBJ whole genome shotgun (WGS) entry which is preliminary data.</text>
</comment>
<evidence type="ECO:0000313" key="3">
    <source>
        <dbReference type="Proteomes" id="UP000630149"/>
    </source>
</evidence>
<keyword evidence="1" id="KW-0732">Signal</keyword>
<organism evidence="2 3">
    <name type="scientific">Legionella impletisoli</name>
    <dbReference type="NCBI Taxonomy" id="343510"/>
    <lineage>
        <taxon>Bacteria</taxon>
        <taxon>Pseudomonadati</taxon>
        <taxon>Pseudomonadota</taxon>
        <taxon>Gammaproteobacteria</taxon>
        <taxon>Legionellales</taxon>
        <taxon>Legionellaceae</taxon>
        <taxon>Legionella</taxon>
    </lineage>
</organism>
<evidence type="ECO:0000256" key="1">
    <source>
        <dbReference type="ARBA" id="ARBA00022729"/>
    </source>
</evidence>
<accession>A0A917JYG1</accession>
<keyword evidence="3" id="KW-1185">Reference proteome</keyword>
<dbReference type="InterPro" id="IPR022565">
    <property type="entry name" value="DUF2608"/>
</dbReference>
<reference evidence="2" key="2">
    <citation type="submission" date="2020-09" db="EMBL/GenBank/DDBJ databases">
        <authorList>
            <person name="Sun Q."/>
            <person name="Ohkuma M."/>
        </authorList>
    </citation>
    <scope>NUCLEOTIDE SEQUENCE</scope>
    <source>
        <strain evidence="2">JCM 13919</strain>
    </source>
</reference>
<dbReference type="Proteomes" id="UP000630149">
    <property type="component" value="Unassembled WGS sequence"/>
</dbReference>
<reference evidence="2" key="1">
    <citation type="journal article" date="2014" name="Int. J. Syst. Evol. Microbiol.">
        <title>Complete genome sequence of Corynebacterium casei LMG S-19264T (=DSM 44701T), isolated from a smear-ripened cheese.</title>
        <authorList>
            <consortium name="US DOE Joint Genome Institute (JGI-PGF)"/>
            <person name="Walter F."/>
            <person name="Albersmeier A."/>
            <person name="Kalinowski J."/>
            <person name="Ruckert C."/>
        </authorList>
    </citation>
    <scope>NUCLEOTIDE SEQUENCE</scope>
    <source>
        <strain evidence="2">JCM 13919</strain>
    </source>
</reference>
<proteinExistence type="predicted"/>
<sequence length="286" mass="32636">MDAAEQNTIFESHVIKDILKHVHYNSYVLFDLDNTVMQSQIELGSDQWFEYLLRHTLSQISDPNLAATMVFAIYNEIQKIVKTTVVEQSTIKLIQAFQDIGLPVIAITARGKCLHEPTVRQLKDCQIDFSYSKSIPHASFSFQIDTSSSAAEAFYADGIIFCSGKNKGQCLNAFWDRVNASPKNIIMTDDKKKSLVQVNEMAQSRGIRFVGSRYGFLDEKVSRFDANKALEQMGAICRYLPEEIQLLVTQLMNPPKISSRDYLRFFYTDNFQHSEKESQSNLVMEP</sequence>
<evidence type="ECO:0000313" key="2">
    <source>
        <dbReference type="EMBL" id="GGI89032.1"/>
    </source>
</evidence>
<dbReference type="InterPro" id="IPR036412">
    <property type="entry name" value="HAD-like_sf"/>
</dbReference>
<dbReference type="AlphaFoldDB" id="A0A917JYG1"/>
<dbReference type="SUPFAM" id="SSF56784">
    <property type="entry name" value="HAD-like"/>
    <property type="match status" value="1"/>
</dbReference>
<dbReference type="EMBL" id="BMOB01000007">
    <property type="protein sequence ID" value="GGI89032.1"/>
    <property type="molecule type" value="Genomic_DNA"/>
</dbReference>
<protein>
    <submittedName>
        <fullName evidence="2">Uncharacterized protein</fullName>
    </submittedName>
</protein>
<dbReference type="Gene3D" id="3.40.50.1000">
    <property type="entry name" value="HAD superfamily/HAD-like"/>
    <property type="match status" value="1"/>
</dbReference>